<dbReference type="GO" id="GO:0031012">
    <property type="term" value="C:extracellular matrix"/>
    <property type="evidence" value="ECO:0007669"/>
    <property type="project" value="TreeGrafter"/>
</dbReference>
<dbReference type="AlphaFoldDB" id="A0AA88HAG4"/>
<evidence type="ECO:0000256" key="1">
    <source>
        <dbReference type="ARBA" id="ARBA00022460"/>
    </source>
</evidence>
<evidence type="ECO:0000256" key="4">
    <source>
        <dbReference type="SAM" id="SignalP"/>
    </source>
</evidence>
<name>A0AA88HAG4_ARTSF</name>
<dbReference type="PROSITE" id="PS00233">
    <property type="entry name" value="CHIT_BIND_RR_1"/>
    <property type="match status" value="1"/>
</dbReference>
<dbReference type="PROSITE" id="PS51155">
    <property type="entry name" value="CHIT_BIND_RR_2"/>
    <property type="match status" value="1"/>
</dbReference>
<evidence type="ECO:0000313" key="6">
    <source>
        <dbReference type="Proteomes" id="UP001187531"/>
    </source>
</evidence>
<dbReference type="PANTHER" id="PTHR12236">
    <property type="entry name" value="STRUCTURAL CONTITUENT OF CUTICLE"/>
    <property type="match status" value="1"/>
</dbReference>
<dbReference type="PANTHER" id="PTHR12236:SF79">
    <property type="entry name" value="CUTICULAR PROTEIN 50CB-RELATED"/>
    <property type="match status" value="1"/>
</dbReference>
<gene>
    <name evidence="5" type="ORF">QYM36_014666</name>
</gene>
<proteinExistence type="predicted"/>
<dbReference type="InterPro" id="IPR000618">
    <property type="entry name" value="Insect_cuticle"/>
</dbReference>
<dbReference type="InterPro" id="IPR051217">
    <property type="entry name" value="Insect_Cuticle_Struc_Prot"/>
</dbReference>
<keyword evidence="6" id="KW-1185">Reference proteome</keyword>
<keyword evidence="1 2" id="KW-0193">Cuticle</keyword>
<feature type="region of interest" description="Disordered" evidence="3">
    <location>
        <begin position="31"/>
        <end position="68"/>
    </location>
</feature>
<evidence type="ECO:0000256" key="3">
    <source>
        <dbReference type="SAM" id="MobiDB-lite"/>
    </source>
</evidence>
<dbReference type="GO" id="GO:0042302">
    <property type="term" value="F:structural constituent of cuticle"/>
    <property type="evidence" value="ECO:0007669"/>
    <property type="project" value="UniProtKB-UniRule"/>
</dbReference>
<dbReference type="Pfam" id="PF00379">
    <property type="entry name" value="Chitin_bind_4"/>
    <property type="match status" value="1"/>
</dbReference>
<dbReference type="Proteomes" id="UP001187531">
    <property type="component" value="Unassembled WGS sequence"/>
</dbReference>
<evidence type="ECO:0000256" key="2">
    <source>
        <dbReference type="PROSITE-ProRule" id="PRU00497"/>
    </source>
</evidence>
<dbReference type="GO" id="GO:0005615">
    <property type="term" value="C:extracellular space"/>
    <property type="evidence" value="ECO:0007669"/>
    <property type="project" value="TreeGrafter"/>
</dbReference>
<dbReference type="EMBL" id="JAVRJZ010000019">
    <property type="protein sequence ID" value="KAK2706699.1"/>
    <property type="molecule type" value="Genomic_DNA"/>
</dbReference>
<protein>
    <recommendedName>
        <fullName evidence="7">Cuticle protein</fullName>
    </recommendedName>
</protein>
<keyword evidence="4" id="KW-0732">Signal</keyword>
<feature type="signal peptide" evidence="4">
    <location>
        <begin position="1"/>
        <end position="16"/>
    </location>
</feature>
<comment type="caution">
    <text evidence="5">The sequence shown here is derived from an EMBL/GenBank/DDBJ whole genome shotgun (WGS) entry which is preliminary data.</text>
</comment>
<feature type="chain" id="PRO_5041688370" description="Cuticle protein" evidence="4">
    <location>
        <begin position="17"/>
        <end position="151"/>
    </location>
</feature>
<dbReference type="InterPro" id="IPR031311">
    <property type="entry name" value="CHIT_BIND_RR_consensus"/>
</dbReference>
<organism evidence="5 6">
    <name type="scientific">Artemia franciscana</name>
    <name type="common">Brine shrimp</name>
    <name type="synonym">Artemia sanfranciscana</name>
    <dbReference type="NCBI Taxonomy" id="6661"/>
    <lineage>
        <taxon>Eukaryota</taxon>
        <taxon>Metazoa</taxon>
        <taxon>Ecdysozoa</taxon>
        <taxon>Arthropoda</taxon>
        <taxon>Crustacea</taxon>
        <taxon>Branchiopoda</taxon>
        <taxon>Anostraca</taxon>
        <taxon>Artemiidae</taxon>
        <taxon>Artemia</taxon>
    </lineage>
</organism>
<accession>A0AA88HAG4</accession>
<sequence>MKAAIFIVSIVSTIMAKPQYGVPPPPSYGYYEPQPIEAAQHTPAESKYGSVPVPSKPQDTPVQAPPAPAYTQPEVVVQPIVSGPQEDHPGMPYDFDWSVSDDDSQNLYSHKESSDGIITRGSWQVLLPDGRTQITTFEADKDGYRPVITYQ</sequence>
<reference evidence="5" key="1">
    <citation type="submission" date="2023-07" db="EMBL/GenBank/DDBJ databases">
        <title>Chromosome-level genome assembly of Artemia franciscana.</title>
        <authorList>
            <person name="Jo E."/>
        </authorList>
    </citation>
    <scope>NUCLEOTIDE SEQUENCE</scope>
    <source>
        <tissue evidence="5">Whole body</tissue>
    </source>
</reference>
<evidence type="ECO:0008006" key="7">
    <source>
        <dbReference type="Google" id="ProtNLM"/>
    </source>
</evidence>
<evidence type="ECO:0000313" key="5">
    <source>
        <dbReference type="EMBL" id="KAK2706699.1"/>
    </source>
</evidence>